<keyword evidence="12" id="KW-1185">Reference proteome</keyword>
<accession>A0ABQ9NX75</accession>
<evidence type="ECO:0000256" key="7">
    <source>
        <dbReference type="RuleBase" id="RU003355"/>
    </source>
</evidence>
<evidence type="ECO:0000259" key="10">
    <source>
        <dbReference type="Pfam" id="PF05922"/>
    </source>
</evidence>
<name>A0ABQ9NX75_9PEZI</name>
<evidence type="ECO:0000256" key="4">
    <source>
        <dbReference type="ARBA" id="ARBA00022801"/>
    </source>
</evidence>
<evidence type="ECO:0000256" key="1">
    <source>
        <dbReference type="ARBA" id="ARBA00011073"/>
    </source>
</evidence>
<dbReference type="InterPro" id="IPR023828">
    <property type="entry name" value="Peptidase_S8_Ser-AS"/>
</dbReference>
<evidence type="ECO:0000256" key="8">
    <source>
        <dbReference type="SAM" id="SignalP"/>
    </source>
</evidence>
<dbReference type="InterPro" id="IPR050131">
    <property type="entry name" value="Peptidase_S8_subtilisin-like"/>
</dbReference>
<dbReference type="PROSITE" id="PS00136">
    <property type="entry name" value="SUBTILASE_ASP"/>
    <property type="match status" value="1"/>
</dbReference>
<dbReference type="InterPro" id="IPR034193">
    <property type="entry name" value="PCSK9_ProteinaseK-like"/>
</dbReference>
<dbReference type="InterPro" id="IPR037045">
    <property type="entry name" value="S8pro/Inhibitor_I9_sf"/>
</dbReference>
<dbReference type="PRINTS" id="PR00723">
    <property type="entry name" value="SUBTILISIN"/>
</dbReference>
<dbReference type="PANTHER" id="PTHR43806:SF58">
    <property type="entry name" value="ALKALINE PROTEASE 1-RELATED"/>
    <property type="match status" value="1"/>
</dbReference>
<comment type="caution">
    <text evidence="11">The sequence shown here is derived from an EMBL/GenBank/DDBJ whole genome shotgun (WGS) entry which is preliminary data.</text>
</comment>
<dbReference type="InterPro" id="IPR000209">
    <property type="entry name" value="Peptidase_S8/S53_dom"/>
</dbReference>
<proteinExistence type="inferred from homology"/>
<dbReference type="PROSITE" id="PS51892">
    <property type="entry name" value="SUBTILASE"/>
    <property type="match status" value="1"/>
</dbReference>
<dbReference type="SUPFAM" id="SSF54897">
    <property type="entry name" value="Protease propeptides/inhibitors"/>
    <property type="match status" value="1"/>
</dbReference>
<dbReference type="InterPro" id="IPR022398">
    <property type="entry name" value="Peptidase_S8_His-AS"/>
</dbReference>
<feature type="chain" id="PRO_5047011780" description="Alkaline proteinase" evidence="8">
    <location>
        <begin position="21"/>
        <end position="408"/>
    </location>
</feature>
<sequence length="408" mass="42043">MLSLKRGLLLLGALIPLIAAAPVPQDDTFGIQAIPGKYIITLKEGIAPPKAEAHVAWVTEVHRRSLELERRDGKNKANRKGIEQKYNGTFTGYAGEFDDATINEIKASADVAAVEVDQIWHTYALTTQTGAPWGLGSISHRNPGFTSYPYDTTAGQGTYAYVVDTGINTAHTEFGGRASLGYNAVSGVTHADRDGHGTHCAGTIGSARYGVSKKTNLISVKVFEGGSGSTSVILAGYNWAVNDIVNKGRASKAVISMSLGGGYSAAFNNAVQSAFTSGVSTVVAAGNSNVDAANTSPASAPNAITVGSIQSNNARSSFSNFGAVLDVFAPGTSILSTWIGSTTATNTISGTSMACPHVAGLVVYLKALEGLASPQAVRDRIVALATTGKITNAGAGSPNRIAYNGNGA</sequence>
<evidence type="ECO:0000256" key="2">
    <source>
        <dbReference type="ARBA" id="ARBA00022670"/>
    </source>
</evidence>
<evidence type="ECO:0000256" key="5">
    <source>
        <dbReference type="ARBA" id="ARBA00022825"/>
    </source>
</evidence>
<evidence type="ECO:0008006" key="13">
    <source>
        <dbReference type="Google" id="ProtNLM"/>
    </source>
</evidence>
<keyword evidence="5 6" id="KW-0720">Serine protease</keyword>
<keyword evidence="3 8" id="KW-0732">Signal</keyword>
<dbReference type="InterPro" id="IPR015500">
    <property type="entry name" value="Peptidase_S8_subtilisin-rel"/>
</dbReference>
<evidence type="ECO:0000256" key="3">
    <source>
        <dbReference type="ARBA" id="ARBA00022729"/>
    </source>
</evidence>
<dbReference type="EMBL" id="JAPDRL010000015">
    <property type="protein sequence ID" value="KAJ9666984.1"/>
    <property type="molecule type" value="Genomic_DNA"/>
</dbReference>
<feature type="active site" description="Charge relay system" evidence="6">
    <location>
        <position position="196"/>
    </location>
</feature>
<evidence type="ECO:0000313" key="11">
    <source>
        <dbReference type="EMBL" id="KAJ9666984.1"/>
    </source>
</evidence>
<dbReference type="PROSITE" id="PS00138">
    <property type="entry name" value="SUBTILASE_SER"/>
    <property type="match status" value="1"/>
</dbReference>
<evidence type="ECO:0000259" key="9">
    <source>
        <dbReference type="Pfam" id="PF00082"/>
    </source>
</evidence>
<dbReference type="InterPro" id="IPR010259">
    <property type="entry name" value="S8pro/Inhibitor_I9"/>
</dbReference>
<organism evidence="11 12">
    <name type="scientific">Coniosporium apollinis</name>
    <dbReference type="NCBI Taxonomy" id="61459"/>
    <lineage>
        <taxon>Eukaryota</taxon>
        <taxon>Fungi</taxon>
        <taxon>Dikarya</taxon>
        <taxon>Ascomycota</taxon>
        <taxon>Pezizomycotina</taxon>
        <taxon>Dothideomycetes</taxon>
        <taxon>Dothideomycetes incertae sedis</taxon>
        <taxon>Coniosporium</taxon>
    </lineage>
</organism>
<gene>
    <name evidence="11" type="ORF">H2201_002817</name>
</gene>
<keyword evidence="4 6" id="KW-0378">Hydrolase</keyword>
<feature type="domain" description="Peptidase S8/S53" evidence="9">
    <location>
        <begin position="156"/>
        <end position="388"/>
    </location>
</feature>
<dbReference type="PROSITE" id="PS00137">
    <property type="entry name" value="SUBTILASE_HIS"/>
    <property type="match status" value="1"/>
</dbReference>
<evidence type="ECO:0000256" key="6">
    <source>
        <dbReference type="PROSITE-ProRule" id="PRU01240"/>
    </source>
</evidence>
<feature type="domain" description="Inhibitor I9" evidence="10">
    <location>
        <begin position="37"/>
        <end position="122"/>
    </location>
</feature>
<dbReference type="SUPFAM" id="SSF52743">
    <property type="entry name" value="Subtilisin-like"/>
    <property type="match status" value="1"/>
</dbReference>
<keyword evidence="2 6" id="KW-0645">Protease</keyword>
<protein>
    <recommendedName>
        <fullName evidence="13">Alkaline proteinase</fullName>
    </recommendedName>
</protein>
<dbReference type="CDD" id="cd04077">
    <property type="entry name" value="Peptidases_S8_PCSK9_ProteinaseK_like"/>
    <property type="match status" value="1"/>
</dbReference>
<dbReference type="PANTHER" id="PTHR43806">
    <property type="entry name" value="PEPTIDASE S8"/>
    <property type="match status" value="1"/>
</dbReference>
<dbReference type="Gene3D" id="3.30.70.80">
    <property type="entry name" value="Peptidase S8 propeptide/proteinase inhibitor I9"/>
    <property type="match status" value="1"/>
</dbReference>
<dbReference type="Gene3D" id="3.40.50.200">
    <property type="entry name" value="Peptidase S8/S53 domain"/>
    <property type="match status" value="1"/>
</dbReference>
<dbReference type="InterPro" id="IPR036852">
    <property type="entry name" value="Peptidase_S8/S53_dom_sf"/>
</dbReference>
<dbReference type="Pfam" id="PF05922">
    <property type="entry name" value="Inhibitor_I9"/>
    <property type="match status" value="1"/>
</dbReference>
<reference evidence="11" key="1">
    <citation type="submission" date="2022-10" db="EMBL/GenBank/DDBJ databases">
        <title>Culturing micro-colonial fungi from biological soil crusts in the Mojave desert and describing Neophaeococcomyces mojavensis, and introducing the new genera and species Taxawa tesnikishii.</title>
        <authorList>
            <person name="Kurbessoian T."/>
            <person name="Stajich J.E."/>
        </authorList>
    </citation>
    <scope>NUCLEOTIDE SEQUENCE</scope>
    <source>
        <strain evidence="11">TK_1</strain>
    </source>
</reference>
<evidence type="ECO:0000313" key="12">
    <source>
        <dbReference type="Proteomes" id="UP001172684"/>
    </source>
</evidence>
<dbReference type="Pfam" id="PF00082">
    <property type="entry name" value="Peptidase_S8"/>
    <property type="match status" value="1"/>
</dbReference>
<feature type="active site" description="Charge relay system" evidence="6">
    <location>
        <position position="164"/>
    </location>
</feature>
<dbReference type="Proteomes" id="UP001172684">
    <property type="component" value="Unassembled WGS sequence"/>
</dbReference>
<feature type="active site" description="Charge relay system" evidence="6">
    <location>
        <position position="352"/>
    </location>
</feature>
<comment type="similarity">
    <text evidence="1 6 7">Belongs to the peptidase S8 family.</text>
</comment>
<dbReference type="InterPro" id="IPR023827">
    <property type="entry name" value="Peptidase_S8_Asp-AS"/>
</dbReference>
<feature type="signal peptide" evidence="8">
    <location>
        <begin position="1"/>
        <end position="20"/>
    </location>
</feature>